<dbReference type="GO" id="GO:0006177">
    <property type="term" value="P:GMP biosynthetic process"/>
    <property type="evidence" value="ECO:0007669"/>
    <property type="project" value="UniProtKB-UniRule"/>
</dbReference>
<feature type="binding site" description="in other chain" evidence="13">
    <location>
        <position position="298"/>
    </location>
    <ligand>
        <name>K(+)</name>
        <dbReference type="ChEBI" id="CHEBI:29103"/>
        <note>ligand shared between two tetrameric partners</note>
    </ligand>
</feature>
<comment type="activity regulation">
    <text evidence="13">Mycophenolic acid (MPA) is a non-competitive inhibitor that prevents formation of the closed enzyme conformation by binding to the same site as the amobile flap. In contrast, mizoribine monophosphate (MZP) is a competitive inhibitor that induces the closed conformation. MPA is a potent inhibitor of mammalian IMPDHs but a poor inhibitor of the bacterial enzymes. MZP is a more potent inhibitor of bacterial IMPDH.</text>
</comment>
<dbReference type="PIRSF" id="PIRSF000130">
    <property type="entry name" value="IMPDH"/>
    <property type="match status" value="1"/>
</dbReference>
<evidence type="ECO:0000313" key="16">
    <source>
        <dbReference type="EMBL" id="BBL70104.1"/>
    </source>
</evidence>
<dbReference type="InterPro" id="IPR001093">
    <property type="entry name" value="IMP_DH_GMPRt"/>
</dbReference>
<keyword evidence="8 13" id="KW-0630">Potassium</keyword>
<feature type="domain" description="CBS" evidence="15">
    <location>
        <begin position="156"/>
        <end position="204"/>
    </location>
</feature>
<feature type="binding site" evidence="13">
    <location>
        <position position="246"/>
    </location>
    <ligand>
        <name>NAD(+)</name>
        <dbReference type="ChEBI" id="CHEBI:57540"/>
    </ligand>
</feature>
<gene>
    <name evidence="13 16" type="primary">guaB</name>
    <name evidence="16" type="ORF">MoryE10_07100</name>
</gene>
<feature type="binding site" evidence="13">
    <location>
        <begin position="383"/>
        <end position="387"/>
    </location>
    <ligand>
        <name>IMP</name>
        <dbReference type="ChEBI" id="CHEBI:58053"/>
    </ligand>
</feature>
<evidence type="ECO:0000313" key="17">
    <source>
        <dbReference type="Proteomes" id="UP000824988"/>
    </source>
</evidence>
<sequence>MRIEQEALTFDDVLLIPAHSSVLPRDVSLKTRLTRTIDLHIPLVSAAMDTVTEARLAITLAQEGGIGIMHKNMTAEQQAAEVSRVKKYESGVIKEPITVSPHISIREVLALTRAKNISGVPVVDGDELVGIVTSRDLRFETRFDAPVSQVMTPKERLITVQEGAGKEEVIHLLHKHRIEKVLVVNKQFQLRGMITVKDIQKSKDYPNACKDEQERLRVGAAVGTGAGTDERVAALVAAGVDVVVVDTAHGHSEGVLERVRWVKKHFPHLQVIGGNIATADAARALAAAGADAVKVGIGPGSICTTRIVAGVGVPQITAVSNVADALKDTGIPVIADGGIRYSGDIAKALAAGAHCIMLGGLFAGTEEAPGEVELYQGRSYKSYRGMGSLGAMAQQHGSSDRYFQEETDLAEKLVPEGIEGRVPYKGTLVAIVHQLVGGIRAAMGYTGCATIDEMRTKARFVRITSAGIRESHVHDVAITKEAPNYRLD</sequence>
<feature type="binding site" evidence="13">
    <location>
        <position position="416"/>
    </location>
    <ligand>
        <name>IMP</name>
        <dbReference type="ChEBI" id="CHEBI:58053"/>
    </ligand>
</feature>
<protein>
    <recommendedName>
        <fullName evidence="13">Inosine-5'-monophosphate dehydrogenase</fullName>
        <shortName evidence="13">IMP dehydrogenase</shortName>
        <shortName evidence="13">IMPD</shortName>
        <shortName evidence="13">IMPDH</shortName>
        <ecNumber evidence="13">1.1.1.205</ecNumber>
    </recommendedName>
</protein>
<accession>A0A8D4VMS4</accession>
<feature type="binding site" evidence="13">
    <location>
        <begin position="336"/>
        <end position="338"/>
    </location>
    <ligand>
        <name>IMP</name>
        <dbReference type="ChEBI" id="CHEBI:58053"/>
    </ligand>
</feature>
<comment type="pathway">
    <text evidence="13">Purine metabolism; XMP biosynthesis via de novo pathway; XMP from IMP: step 1/1.</text>
</comment>
<dbReference type="PANTHER" id="PTHR11911">
    <property type="entry name" value="INOSINE-5-MONOPHOSPHATE DEHYDROGENASE RELATED"/>
    <property type="match status" value="1"/>
</dbReference>
<keyword evidence="9 13" id="KW-0560">Oxidoreductase</keyword>
<dbReference type="CDD" id="cd04601">
    <property type="entry name" value="CBS_pair_IMPDH"/>
    <property type="match status" value="1"/>
</dbReference>
<evidence type="ECO:0000256" key="2">
    <source>
        <dbReference type="ARBA" id="ARBA00005502"/>
    </source>
</evidence>
<dbReference type="GO" id="GO:0000166">
    <property type="term" value="F:nucleotide binding"/>
    <property type="evidence" value="ECO:0007669"/>
    <property type="project" value="UniProtKB-UniRule"/>
</dbReference>
<feature type="binding site" description="in other chain" evidence="13">
    <location>
        <position position="300"/>
    </location>
    <ligand>
        <name>K(+)</name>
        <dbReference type="ChEBI" id="CHEBI:29103"/>
        <note>ligand shared between two tetrameric partners</note>
    </ligand>
</feature>
<comment type="cofactor">
    <cofactor evidence="1 13">
        <name>K(+)</name>
        <dbReference type="ChEBI" id="CHEBI:29103"/>
    </cofactor>
</comment>
<evidence type="ECO:0000256" key="11">
    <source>
        <dbReference type="ARBA" id="ARBA00023122"/>
    </source>
</evidence>
<feature type="binding site" evidence="13">
    <location>
        <position position="301"/>
    </location>
    <ligand>
        <name>IMP</name>
        <dbReference type="ChEBI" id="CHEBI:58053"/>
    </ligand>
</feature>
<dbReference type="InterPro" id="IPR000644">
    <property type="entry name" value="CBS_dom"/>
</dbReference>
<organism evidence="16 17">
    <name type="scientific">Methylogaea oryzae</name>
    <dbReference type="NCBI Taxonomy" id="1295382"/>
    <lineage>
        <taxon>Bacteria</taxon>
        <taxon>Pseudomonadati</taxon>
        <taxon>Pseudomonadota</taxon>
        <taxon>Gammaproteobacteria</taxon>
        <taxon>Methylococcales</taxon>
        <taxon>Methylococcaceae</taxon>
        <taxon>Methylogaea</taxon>
    </lineage>
</organism>
<feature type="binding site" evidence="13">
    <location>
        <begin position="296"/>
        <end position="298"/>
    </location>
    <ligand>
        <name>NAD(+)</name>
        <dbReference type="ChEBI" id="CHEBI:57540"/>
    </ligand>
</feature>
<dbReference type="InterPro" id="IPR005990">
    <property type="entry name" value="IMP_DH"/>
</dbReference>
<feature type="active site" description="Proton acceptor" evidence="13">
    <location>
        <position position="401"/>
    </location>
</feature>
<feature type="binding site" description="in other chain" evidence="13">
    <location>
        <position position="303"/>
    </location>
    <ligand>
        <name>K(+)</name>
        <dbReference type="ChEBI" id="CHEBI:29103"/>
        <note>ligand shared between two tetrameric partners</note>
    </ligand>
</feature>
<dbReference type="NCBIfam" id="TIGR01302">
    <property type="entry name" value="IMP_dehydrog"/>
    <property type="match status" value="1"/>
</dbReference>
<dbReference type="GO" id="GO:0003938">
    <property type="term" value="F:IMP dehydrogenase activity"/>
    <property type="evidence" value="ECO:0007669"/>
    <property type="project" value="UniProtKB-UniRule"/>
</dbReference>
<evidence type="ECO:0000256" key="10">
    <source>
        <dbReference type="ARBA" id="ARBA00023027"/>
    </source>
</evidence>
<dbReference type="PROSITE" id="PS00487">
    <property type="entry name" value="IMP_DH_GMP_RED"/>
    <property type="match status" value="1"/>
</dbReference>
<evidence type="ECO:0000256" key="7">
    <source>
        <dbReference type="ARBA" id="ARBA00022755"/>
    </source>
</evidence>
<dbReference type="KEGG" id="moz:MoryE10_07100"/>
<dbReference type="InterPro" id="IPR015875">
    <property type="entry name" value="IMP_DH/GMP_Rdtase_CS"/>
</dbReference>
<keyword evidence="4 13" id="KW-0479">Metal-binding</keyword>
<feature type="binding site" evidence="13">
    <location>
        <position position="471"/>
    </location>
    <ligand>
        <name>K(+)</name>
        <dbReference type="ChEBI" id="CHEBI:29103"/>
        <note>ligand shared between two tetrameric partners</note>
    </ligand>
</feature>
<proteinExistence type="inferred from homology"/>
<evidence type="ECO:0000256" key="4">
    <source>
        <dbReference type="ARBA" id="ARBA00022723"/>
    </source>
</evidence>
<dbReference type="Pfam" id="PF00478">
    <property type="entry name" value="IMPDH"/>
    <property type="match status" value="1"/>
</dbReference>
<feature type="active site" description="Thioimidate intermediate" evidence="13">
    <location>
        <position position="303"/>
    </location>
</feature>
<comment type="caution">
    <text evidence="13">Lacks conserved residue(s) required for the propagation of feature annotation.</text>
</comment>
<comment type="subunit">
    <text evidence="3 13">Homotetramer.</text>
</comment>
<evidence type="ECO:0000256" key="6">
    <source>
        <dbReference type="ARBA" id="ARBA00022749"/>
    </source>
</evidence>
<evidence type="ECO:0000256" key="5">
    <source>
        <dbReference type="ARBA" id="ARBA00022737"/>
    </source>
</evidence>
<evidence type="ECO:0000256" key="1">
    <source>
        <dbReference type="ARBA" id="ARBA00001958"/>
    </source>
</evidence>
<evidence type="ECO:0000256" key="8">
    <source>
        <dbReference type="ARBA" id="ARBA00022958"/>
    </source>
</evidence>
<name>A0A8D4VMS4_9GAMM</name>
<dbReference type="GO" id="GO:0006183">
    <property type="term" value="P:GTP biosynthetic process"/>
    <property type="evidence" value="ECO:0007669"/>
    <property type="project" value="TreeGrafter"/>
</dbReference>
<dbReference type="Pfam" id="PF00571">
    <property type="entry name" value="CBS"/>
    <property type="match status" value="2"/>
</dbReference>
<comment type="similarity">
    <text evidence="2 13 14">Belongs to the IMPDH/GMPR family.</text>
</comment>
<evidence type="ECO:0000256" key="14">
    <source>
        <dbReference type="RuleBase" id="RU003927"/>
    </source>
</evidence>
<dbReference type="AlphaFoldDB" id="A0A8D4VMS4"/>
<evidence type="ECO:0000256" key="3">
    <source>
        <dbReference type="ARBA" id="ARBA00011881"/>
    </source>
</evidence>
<comment type="catalytic activity">
    <reaction evidence="12 13">
        <text>IMP + NAD(+) + H2O = XMP + NADH + H(+)</text>
        <dbReference type="Rhea" id="RHEA:11708"/>
        <dbReference type="ChEBI" id="CHEBI:15377"/>
        <dbReference type="ChEBI" id="CHEBI:15378"/>
        <dbReference type="ChEBI" id="CHEBI:57464"/>
        <dbReference type="ChEBI" id="CHEBI:57540"/>
        <dbReference type="ChEBI" id="CHEBI:57945"/>
        <dbReference type="ChEBI" id="CHEBI:58053"/>
        <dbReference type="EC" id="1.1.1.205"/>
    </reaction>
</comment>
<dbReference type="RefSeq" id="WP_221048224.1">
    <property type="nucleotide sequence ID" value="NZ_AP019782.1"/>
</dbReference>
<keyword evidence="17" id="KW-1185">Reference proteome</keyword>
<evidence type="ECO:0000256" key="9">
    <source>
        <dbReference type="ARBA" id="ARBA00023002"/>
    </source>
</evidence>
<evidence type="ECO:0000259" key="15">
    <source>
        <dbReference type="SMART" id="SM00116"/>
    </source>
</evidence>
<evidence type="ECO:0000256" key="13">
    <source>
        <dbReference type="HAMAP-Rule" id="MF_01964"/>
    </source>
</evidence>
<feature type="binding site" evidence="13">
    <location>
        <position position="470"/>
    </location>
    <ligand>
        <name>K(+)</name>
        <dbReference type="ChEBI" id="CHEBI:29103"/>
        <note>ligand shared between two tetrameric partners</note>
    </ligand>
</feature>
<dbReference type="HAMAP" id="MF_01964">
    <property type="entry name" value="IMPDH"/>
    <property type="match status" value="1"/>
</dbReference>
<dbReference type="FunFam" id="3.20.20.70:FF:000003">
    <property type="entry name" value="GMP reductase"/>
    <property type="match status" value="1"/>
</dbReference>
<comment type="function">
    <text evidence="13">Catalyzes the conversion of inosine 5'-phosphate (IMP) to xanthosine 5'-phosphate (XMP), the first committed and rate-limiting step in the de novo synthesis of guanine nucleotides, and therefore plays an important role in the regulation of cell growth.</text>
</comment>
<reference evidence="16" key="1">
    <citation type="submission" date="2019-06" db="EMBL/GenBank/DDBJ databases">
        <title>Complete genome sequence of Methylogaea oryzae strain JCM16910.</title>
        <authorList>
            <person name="Asakawa S."/>
        </authorList>
    </citation>
    <scope>NUCLEOTIDE SEQUENCE</scope>
    <source>
        <strain evidence="16">E10</strain>
    </source>
</reference>
<keyword evidence="5" id="KW-0677">Repeat</keyword>
<dbReference type="UniPathway" id="UPA00601">
    <property type="reaction ID" value="UER00295"/>
</dbReference>
<keyword evidence="10 13" id="KW-0520">NAD</keyword>
<keyword evidence="11" id="KW-0129">CBS domain</keyword>
<dbReference type="CDD" id="cd00381">
    <property type="entry name" value="IMPDH"/>
    <property type="match status" value="1"/>
</dbReference>
<dbReference type="SMART" id="SM00116">
    <property type="entry name" value="CBS"/>
    <property type="match status" value="2"/>
</dbReference>
<feature type="binding site" evidence="13">
    <location>
        <begin position="359"/>
        <end position="360"/>
    </location>
    <ligand>
        <name>IMP</name>
        <dbReference type="ChEBI" id="CHEBI:58053"/>
    </ligand>
</feature>
<keyword evidence="7 13" id="KW-0658">Purine biosynthesis</keyword>
<dbReference type="Proteomes" id="UP000824988">
    <property type="component" value="Chromosome"/>
</dbReference>
<dbReference type="EC" id="1.1.1.205" evidence="13"/>
<dbReference type="PANTHER" id="PTHR11911:SF111">
    <property type="entry name" value="INOSINE-5'-MONOPHOSPHATE DEHYDROGENASE"/>
    <property type="match status" value="1"/>
</dbReference>
<keyword evidence="6 13" id="KW-0332">GMP biosynthesis</keyword>
<feature type="binding site" evidence="13">
    <location>
        <position position="472"/>
    </location>
    <ligand>
        <name>K(+)</name>
        <dbReference type="ChEBI" id="CHEBI:29103"/>
        <note>ligand shared between two tetrameric partners</note>
    </ligand>
</feature>
<dbReference type="GO" id="GO:0046872">
    <property type="term" value="F:metal ion binding"/>
    <property type="evidence" value="ECO:0007669"/>
    <property type="project" value="UniProtKB-UniRule"/>
</dbReference>
<evidence type="ECO:0000256" key="12">
    <source>
        <dbReference type="ARBA" id="ARBA00048028"/>
    </source>
</evidence>
<feature type="domain" description="CBS" evidence="15">
    <location>
        <begin position="95"/>
        <end position="142"/>
    </location>
</feature>
<dbReference type="SMART" id="SM01240">
    <property type="entry name" value="IMPDH"/>
    <property type="match status" value="1"/>
</dbReference>
<dbReference type="EMBL" id="AP019782">
    <property type="protein sequence ID" value="BBL70104.1"/>
    <property type="molecule type" value="Genomic_DNA"/>
</dbReference>